<protein>
    <submittedName>
        <fullName evidence="2">Uncharacterized protein</fullName>
    </submittedName>
</protein>
<evidence type="ECO:0000313" key="2">
    <source>
        <dbReference type="EMBL" id="KAK6759067.1"/>
    </source>
</evidence>
<sequence length="162" mass="18554">MLLPCARRAVLNPMMHCYGASSISVRNCYDPRNKISGAYNPNIKRVGPSLVIDGTSSFMTRPVFEQLTRLQRTHDAGPEFGVQPSKWQRLFLIITKMYRSQDDIPLYVACGTMNRMHDRMRIVATSLGVAGFFILFYYCHYANVNRVMRDRNAGYQLSGNQF</sequence>
<name>A0ABR1E8Q3_NECAM</name>
<accession>A0ABR1E8Q3</accession>
<reference evidence="2 3" key="1">
    <citation type="submission" date="2023-08" db="EMBL/GenBank/DDBJ databases">
        <title>A Necator americanus chromosomal reference genome.</title>
        <authorList>
            <person name="Ilik V."/>
            <person name="Petrzelkova K.J."/>
            <person name="Pardy F."/>
            <person name="Fuh T."/>
            <person name="Niatou-Singa F.S."/>
            <person name="Gouil Q."/>
            <person name="Baker L."/>
            <person name="Ritchie M.E."/>
            <person name="Jex A.R."/>
            <person name="Gazzola D."/>
            <person name="Li H."/>
            <person name="Toshio Fujiwara R."/>
            <person name="Zhan B."/>
            <person name="Aroian R.V."/>
            <person name="Pafco B."/>
            <person name="Schwarz E.M."/>
        </authorList>
    </citation>
    <scope>NUCLEOTIDE SEQUENCE [LARGE SCALE GENOMIC DNA]</scope>
    <source>
        <strain evidence="2 3">Aroian</strain>
        <tissue evidence="2">Whole animal</tissue>
    </source>
</reference>
<keyword evidence="1" id="KW-1133">Transmembrane helix</keyword>
<gene>
    <name evidence="2" type="primary">Necator_chrV.g21137</name>
    <name evidence="2" type="ORF">RB195_016344</name>
</gene>
<dbReference type="Proteomes" id="UP001303046">
    <property type="component" value="Unassembled WGS sequence"/>
</dbReference>
<organism evidence="2 3">
    <name type="scientific">Necator americanus</name>
    <name type="common">Human hookworm</name>
    <dbReference type="NCBI Taxonomy" id="51031"/>
    <lineage>
        <taxon>Eukaryota</taxon>
        <taxon>Metazoa</taxon>
        <taxon>Ecdysozoa</taxon>
        <taxon>Nematoda</taxon>
        <taxon>Chromadorea</taxon>
        <taxon>Rhabditida</taxon>
        <taxon>Rhabditina</taxon>
        <taxon>Rhabditomorpha</taxon>
        <taxon>Strongyloidea</taxon>
        <taxon>Ancylostomatidae</taxon>
        <taxon>Bunostominae</taxon>
        <taxon>Necator</taxon>
    </lineage>
</organism>
<keyword evidence="1" id="KW-0812">Transmembrane</keyword>
<keyword evidence="1" id="KW-0472">Membrane</keyword>
<keyword evidence="3" id="KW-1185">Reference proteome</keyword>
<dbReference type="EMBL" id="JAVFWL010000005">
    <property type="protein sequence ID" value="KAK6759067.1"/>
    <property type="molecule type" value="Genomic_DNA"/>
</dbReference>
<evidence type="ECO:0000256" key="1">
    <source>
        <dbReference type="SAM" id="Phobius"/>
    </source>
</evidence>
<feature type="transmembrane region" description="Helical" evidence="1">
    <location>
        <begin position="122"/>
        <end position="138"/>
    </location>
</feature>
<evidence type="ECO:0000313" key="3">
    <source>
        <dbReference type="Proteomes" id="UP001303046"/>
    </source>
</evidence>
<proteinExistence type="predicted"/>
<comment type="caution">
    <text evidence="2">The sequence shown here is derived from an EMBL/GenBank/DDBJ whole genome shotgun (WGS) entry which is preliminary data.</text>
</comment>